<evidence type="ECO:0000313" key="4">
    <source>
        <dbReference type="Proteomes" id="UP000033618"/>
    </source>
</evidence>
<evidence type="ECO:0000256" key="1">
    <source>
        <dbReference type="SAM" id="Coils"/>
    </source>
</evidence>
<proteinExistence type="predicted"/>
<dbReference type="PRINTS" id="PR01344">
    <property type="entry name" value="INVEPROTEIN"/>
</dbReference>
<dbReference type="Proteomes" id="UP000033618">
    <property type="component" value="Unassembled WGS sequence"/>
</dbReference>
<comment type="caution">
    <text evidence="3">The sequence shown here is derived from an EMBL/GenBank/DDBJ whole genome shotgun (WGS) entry which is preliminary data.</text>
</comment>
<reference evidence="3" key="1">
    <citation type="submission" date="2015-03" db="EMBL/GenBank/DDBJ databases">
        <title>Draft Genome Sequence of Burkholderia andropogonis type strain ICMP2807, isolated from Sorghum bicolor.</title>
        <authorList>
            <person name="Lopes-Santos L."/>
            <person name="Castro D.B."/>
            <person name="Ottoboni L.M."/>
            <person name="Park D."/>
            <person name="Weirc B.S."/>
            <person name="Destefano S.A."/>
        </authorList>
    </citation>
    <scope>NUCLEOTIDE SEQUENCE [LARGE SCALE GENOMIC DNA]</scope>
    <source>
        <strain evidence="3">ICMP2807</strain>
    </source>
</reference>
<protein>
    <recommendedName>
        <fullName evidence="2">Hypersensitivity response secretion-like HrpJ domain-containing protein</fullName>
    </recommendedName>
</protein>
<dbReference type="RefSeq" id="WP_024902856.1">
    <property type="nucleotide sequence ID" value="NZ_CADFGU010000002.1"/>
</dbReference>
<dbReference type="PATRIC" id="fig|28092.6.peg.4546"/>
<keyword evidence="4" id="KW-1185">Reference proteome</keyword>
<dbReference type="Pfam" id="PF07201">
    <property type="entry name" value="HrpJ"/>
    <property type="match status" value="1"/>
</dbReference>
<gene>
    <name evidence="3" type="ORF">WM40_19385</name>
</gene>
<sequence length="378" mass="41924">MQRISNPSQDTRPSLAGFGGNNISTSPAVAVAGAANAAVHIDTPEERVFALQEDLGMMLAQNARRKDVERSRNRVSDEAESILEEDREFRLATLTRVLKSGERNLRDLLRQARLLFPDDSDLVLALRARKRVASASSNIDRESGAAVTSDVNDSVLLNAAIDMVFREGNAQHIKAGINAASAARRFAERMALDARALRKLYRDFLDFADALPDLYDDWIERFDYTRRTGLTCFVGDTLKADRRAMDPSCSQEAFSWLFAQCNVLRMMVAADRTFVMQLPMNVVTTPVLNLEGMDEVDRRYQAGSDMLSGLVTTLMRDAKQVPLALTALCTQVETLEARERFIQRAYCALAALPLALFPDAISRQTVLQAVLNLATPGF</sequence>
<accession>A0A0F5JW53</accession>
<organism evidence="3 4">
    <name type="scientific">Robbsia andropogonis</name>
    <dbReference type="NCBI Taxonomy" id="28092"/>
    <lineage>
        <taxon>Bacteria</taxon>
        <taxon>Pseudomonadati</taxon>
        <taxon>Pseudomonadota</taxon>
        <taxon>Betaproteobacteria</taxon>
        <taxon>Burkholderiales</taxon>
        <taxon>Burkholderiaceae</taxon>
        <taxon>Robbsia</taxon>
    </lineage>
</organism>
<dbReference type="EMBL" id="LAQU01000025">
    <property type="protein sequence ID" value="KKB62068.1"/>
    <property type="molecule type" value="Genomic_DNA"/>
</dbReference>
<dbReference type="InterPro" id="IPR003520">
    <property type="entry name" value="Invas_InvE"/>
</dbReference>
<feature type="domain" description="Hypersensitivity response secretion-like HrpJ" evidence="2">
    <location>
        <begin position="53"/>
        <end position="222"/>
    </location>
</feature>
<dbReference type="GO" id="GO:0019867">
    <property type="term" value="C:outer membrane"/>
    <property type="evidence" value="ECO:0007669"/>
    <property type="project" value="InterPro"/>
</dbReference>
<name>A0A0F5JW53_9BURK</name>
<dbReference type="AlphaFoldDB" id="A0A0F5JW53"/>
<feature type="coiled-coil region" evidence="1">
    <location>
        <begin position="65"/>
        <end position="111"/>
    </location>
</feature>
<dbReference type="OrthoDB" id="7028879at2"/>
<dbReference type="InterPro" id="IPR010812">
    <property type="entry name" value="HrpJ-like"/>
</dbReference>
<evidence type="ECO:0000313" key="3">
    <source>
        <dbReference type="EMBL" id="KKB62068.1"/>
    </source>
</evidence>
<evidence type="ECO:0000259" key="2">
    <source>
        <dbReference type="Pfam" id="PF07201"/>
    </source>
</evidence>
<dbReference type="Gene3D" id="1.10.150.630">
    <property type="match status" value="1"/>
</dbReference>
<dbReference type="SUPFAM" id="SSF140591">
    <property type="entry name" value="Type III secretion system domain"/>
    <property type="match status" value="1"/>
</dbReference>
<dbReference type="GO" id="GO:0009306">
    <property type="term" value="P:protein secretion"/>
    <property type="evidence" value="ECO:0007669"/>
    <property type="project" value="InterPro"/>
</dbReference>
<dbReference type="STRING" id="28092.WM40_19385"/>
<keyword evidence="1" id="KW-0175">Coiled coil</keyword>